<evidence type="ECO:0000256" key="1">
    <source>
        <dbReference type="ARBA" id="ARBA00002324"/>
    </source>
</evidence>
<dbReference type="PANTHER" id="PTHR39321:SF3">
    <property type="entry name" value="PHOSPHOPANTETHEINE ADENYLYLTRANSFERASE"/>
    <property type="match status" value="1"/>
</dbReference>
<dbReference type="AlphaFoldDB" id="A0A1I2BK66"/>
<keyword evidence="6 11" id="KW-0548">Nucleotidyltransferase</keyword>
<dbReference type="GO" id="GO:0005524">
    <property type="term" value="F:ATP binding"/>
    <property type="evidence" value="ECO:0007669"/>
    <property type="project" value="UniProtKB-KW"/>
</dbReference>
<dbReference type="NCBIfam" id="TIGR00125">
    <property type="entry name" value="cyt_tran_rel"/>
    <property type="match status" value="1"/>
</dbReference>
<proteinExistence type="inferred from homology"/>
<sequence length="199" mass="22929">MQKTGLLFGSFNPIHIGHLALANYVLEYAPFDEIWFVVSPQNPFKTTEELATSHHRLTMTNMAVGSESRFKVCDIEFSMPVPSYTINTLQKLTDIYPNNDFSLIIGSDNWHHINQWHNSEQLLQHHSIVIYPRPGFPIEVNNTYNLSNNVKFLEAPLLDISSTLIRKGLKEGKNLKFLLPHGIYDYIISNHLYNTMRGR</sequence>
<dbReference type="InterPro" id="IPR005248">
    <property type="entry name" value="NadD/NMNAT"/>
</dbReference>
<dbReference type="EMBL" id="FONA01000013">
    <property type="protein sequence ID" value="SFE56409.1"/>
    <property type="molecule type" value="Genomic_DNA"/>
</dbReference>
<dbReference type="UniPathway" id="UPA00253">
    <property type="reaction ID" value="UER00332"/>
</dbReference>
<evidence type="ECO:0000313" key="13">
    <source>
        <dbReference type="EMBL" id="SFE56409.1"/>
    </source>
</evidence>
<evidence type="ECO:0000313" key="14">
    <source>
        <dbReference type="Proteomes" id="UP000181976"/>
    </source>
</evidence>
<reference evidence="13 14" key="1">
    <citation type="submission" date="2016-10" db="EMBL/GenBank/DDBJ databases">
        <authorList>
            <person name="de Groot N.N."/>
        </authorList>
    </citation>
    <scope>NUCLEOTIDE SEQUENCE [LARGE SCALE GENOMIC DNA]</scope>
    <source>
        <strain evidence="13 14">DSM 19012</strain>
    </source>
</reference>
<dbReference type="NCBIfam" id="NF000840">
    <property type="entry name" value="PRK00071.1-3"/>
    <property type="match status" value="1"/>
</dbReference>
<comment type="catalytic activity">
    <reaction evidence="10 11">
        <text>nicotinate beta-D-ribonucleotide + ATP + H(+) = deamido-NAD(+) + diphosphate</text>
        <dbReference type="Rhea" id="RHEA:22860"/>
        <dbReference type="ChEBI" id="CHEBI:15378"/>
        <dbReference type="ChEBI" id="CHEBI:30616"/>
        <dbReference type="ChEBI" id="CHEBI:33019"/>
        <dbReference type="ChEBI" id="CHEBI:57502"/>
        <dbReference type="ChEBI" id="CHEBI:58437"/>
        <dbReference type="EC" id="2.7.7.18"/>
    </reaction>
</comment>
<evidence type="ECO:0000256" key="9">
    <source>
        <dbReference type="ARBA" id="ARBA00023027"/>
    </source>
</evidence>
<dbReference type="FunCoup" id="A0A1I2BK66">
    <property type="interactions" value="295"/>
</dbReference>
<feature type="domain" description="Cytidyltransferase-like" evidence="12">
    <location>
        <begin position="7"/>
        <end position="167"/>
    </location>
</feature>
<dbReference type="InterPro" id="IPR004821">
    <property type="entry name" value="Cyt_trans-like"/>
</dbReference>
<dbReference type="EC" id="2.7.7.18" evidence="11"/>
<protein>
    <recommendedName>
        <fullName evidence="11">Probable nicotinate-nucleotide adenylyltransferase</fullName>
        <ecNumber evidence="11">2.7.7.18</ecNumber>
    </recommendedName>
    <alternativeName>
        <fullName evidence="11">Deamido-NAD(+) diphosphorylase</fullName>
    </alternativeName>
    <alternativeName>
        <fullName evidence="11">Deamido-NAD(+) pyrophosphorylase</fullName>
    </alternativeName>
    <alternativeName>
        <fullName evidence="11">Nicotinate mononucleotide adenylyltransferase</fullName>
        <shortName evidence="11">NaMN adenylyltransferase</shortName>
    </alternativeName>
</protein>
<dbReference type="eggNOG" id="COG1057">
    <property type="taxonomic scope" value="Bacteria"/>
</dbReference>
<keyword evidence="8 11" id="KW-0067">ATP-binding</keyword>
<dbReference type="Gene3D" id="3.40.50.620">
    <property type="entry name" value="HUPs"/>
    <property type="match status" value="1"/>
</dbReference>
<dbReference type="GO" id="GO:0004515">
    <property type="term" value="F:nicotinate-nucleotide adenylyltransferase activity"/>
    <property type="evidence" value="ECO:0007669"/>
    <property type="project" value="UniProtKB-UniRule"/>
</dbReference>
<dbReference type="SUPFAM" id="SSF52374">
    <property type="entry name" value="Nucleotidylyl transferase"/>
    <property type="match status" value="1"/>
</dbReference>
<dbReference type="PANTHER" id="PTHR39321">
    <property type="entry name" value="NICOTINATE-NUCLEOTIDE ADENYLYLTRANSFERASE-RELATED"/>
    <property type="match status" value="1"/>
</dbReference>
<dbReference type="CDD" id="cd02165">
    <property type="entry name" value="NMNAT"/>
    <property type="match status" value="1"/>
</dbReference>
<keyword evidence="14" id="KW-1185">Reference proteome</keyword>
<evidence type="ECO:0000256" key="2">
    <source>
        <dbReference type="ARBA" id="ARBA00005019"/>
    </source>
</evidence>
<dbReference type="HAMAP" id="MF_00244">
    <property type="entry name" value="NaMN_adenylyltr"/>
    <property type="match status" value="1"/>
</dbReference>
<comment type="function">
    <text evidence="1 11">Catalyzes the reversible adenylation of nicotinate mononucleotide (NaMN) to nicotinic acid adenine dinucleotide (NaAD).</text>
</comment>
<dbReference type="GO" id="GO:0009435">
    <property type="term" value="P:NAD+ biosynthetic process"/>
    <property type="evidence" value="ECO:0007669"/>
    <property type="project" value="UniProtKB-UniRule"/>
</dbReference>
<dbReference type="Proteomes" id="UP000181976">
    <property type="component" value="Unassembled WGS sequence"/>
</dbReference>
<dbReference type="InParanoid" id="A0A1I2BK66"/>
<evidence type="ECO:0000256" key="3">
    <source>
        <dbReference type="ARBA" id="ARBA00009014"/>
    </source>
</evidence>
<dbReference type="RefSeq" id="WP_010528059.1">
    <property type="nucleotide sequence ID" value="NZ_AFSL01000071.1"/>
</dbReference>
<organism evidence="13 14">
    <name type="scientific">Thermophagus xiamenensis</name>
    <dbReference type="NCBI Taxonomy" id="385682"/>
    <lineage>
        <taxon>Bacteria</taxon>
        <taxon>Pseudomonadati</taxon>
        <taxon>Bacteroidota</taxon>
        <taxon>Bacteroidia</taxon>
        <taxon>Marinilabiliales</taxon>
        <taxon>Marinilabiliaceae</taxon>
        <taxon>Thermophagus</taxon>
    </lineage>
</organism>
<evidence type="ECO:0000256" key="5">
    <source>
        <dbReference type="ARBA" id="ARBA00022679"/>
    </source>
</evidence>
<evidence type="ECO:0000256" key="8">
    <source>
        <dbReference type="ARBA" id="ARBA00022840"/>
    </source>
</evidence>
<name>A0A1I2BK66_9BACT</name>
<comment type="similarity">
    <text evidence="3 11">Belongs to the NadD family.</text>
</comment>
<accession>A0A1I2BK66</accession>
<dbReference type="OrthoDB" id="5295945at2"/>
<keyword evidence="9 11" id="KW-0520">NAD</keyword>
<evidence type="ECO:0000256" key="4">
    <source>
        <dbReference type="ARBA" id="ARBA00022642"/>
    </source>
</evidence>
<dbReference type="InterPro" id="IPR014729">
    <property type="entry name" value="Rossmann-like_a/b/a_fold"/>
</dbReference>
<dbReference type="STRING" id="385682.SAMN05444380_11381"/>
<comment type="pathway">
    <text evidence="2 11">Cofactor biosynthesis; NAD(+) biosynthesis; deamido-NAD(+) from nicotinate D-ribonucleotide: step 1/1.</text>
</comment>
<dbReference type="NCBIfam" id="TIGR00482">
    <property type="entry name" value="nicotinate (nicotinamide) nucleotide adenylyltransferase"/>
    <property type="match status" value="1"/>
</dbReference>
<evidence type="ECO:0000256" key="6">
    <source>
        <dbReference type="ARBA" id="ARBA00022695"/>
    </source>
</evidence>
<keyword evidence="7 11" id="KW-0547">Nucleotide-binding</keyword>
<evidence type="ECO:0000256" key="11">
    <source>
        <dbReference type="HAMAP-Rule" id="MF_00244"/>
    </source>
</evidence>
<keyword evidence="4 11" id="KW-0662">Pyridine nucleotide biosynthesis</keyword>
<dbReference type="Pfam" id="PF01467">
    <property type="entry name" value="CTP_transf_like"/>
    <property type="match status" value="1"/>
</dbReference>
<evidence type="ECO:0000256" key="10">
    <source>
        <dbReference type="ARBA" id="ARBA00048721"/>
    </source>
</evidence>
<keyword evidence="5 11" id="KW-0808">Transferase</keyword>
<gene>
    <name evidence="11" type="primary">nadD</name>
    <name evidence="13" type="ORF">SAMN05444380_11381</name>
</gene>
<evidence type="ECO:0000259" key="12">
    <source>
        <dbReference type="Pfam" id="PF01467"/>
    </source>
</evidence>
<evidence type="ECO:0000256" key="7">
    <source>
        <dbReference type="ARBA" id="ARBA00022741"/>
    </source>
</evidence>